<evidence type="ECO:0000256" key="5">
    <source>
        <dbReference type="ARBA" id="ARBA00023136"/>
    </source>
</evidence>
<protein>
    <recommendedName>
        <fullName evidence="7">RDD domain-containing protein</fullName>
    </recommendedName>
</protein>
<feature type="transmembrane region" description="Helical" evidence="6">
    <location>
        <begin position="12"/>
        <end position="37"/>
    </location>
</feature>
<accession>A0A7X2V5L1</accession>
<gene>
    <name evidence="8" type="ORF">GKZ89_14290</name>
</gene>
<evidence type="ECO:0000313" key="8">
    <source>
        <dbReference type="EMBL" id="MTH54570.1"/>
    </source>
</evidence>
<dbReference type="OrthoDB" id="9793824at2"/>
<feature type="domain" description="RDD" evidence="7">
    <location>
        <begin position="3"/>
        <end position="137"/>
    </location>
</feature>
<evidence type="ECO:0000256" key="4">
    <source>
        <dbReference type="ARBA" id="ARBA00022989"/>
    </source>
</evidence>
<dbReference type="InterPro" id="IPR010432">
    <property type="entry name" value="RDD"/>
</dbReference>
<keyword evidence="3 6" id="KW-0812">Transmembrane</keyword>
<organism evidence="8 9">
    <name type="scientific">Metabacillus mangrovi</name>
    <dbReference type="NCBI Taxonomy" id="1491830"/>
    <lineage>
        <taxon>Bacteria</taxon>
        <taxon>Bacillati</taxon>
        <taxon>Bacillota</taxon>
        <taxon>Bacilli</taxon>
        <taxon>Bacillales</taxon>
        <taxon>Bacillaceae</taxon>
        <taxon>Metabacillus</taxon>
    </lineage>
</organism>
<evidence type="ECO:0000256" key="2">
    <source>
        <dbReference type="ARBA" id="ARBA00022475"/>
    </source>
</evidence>
<dbReference type="AlphaFoldDB" id="A0A7X2V5L1"/>
<comment type="caution">
    <text evidence="8">The sequence shown here is derived from an EMBL/GenBank/DDBJ whole genome shotgun (WGS) entry which is preliminary data.</text>
</comment>
<reference evidence="8 9" key="1">
    <citation type="journal article" date="2017" name="Int. J. Syst. Evol. Microbiol.">
        <title>Bacillus mangrovi sp. nov., isolated from a sediment sample from a mangrove forest.</title>
        <authorList>
            <person name="Gupta V."/>
            <person name="Singh P.K."/>
            <person name="Korpole S."/>
            <person name="Tanuku N.R.S."/>
            <person name="Pinnaka A.K."/>
        </authorList>
    </citation>
    <scope>NUCLEOTIDE SEQUENCE [LARGE SCALE GENOMIC DNA]</scope>
    <source>
        <strain evidence="8 9">KCTC 33872</strain>
    </source>
</reference>
<sequence>MQAGFWKRAGAYMIDGIIVGVLTFLFLLLIGAAGMALDSAGIQKESFESIVGVLGVAVYLSIPWLYTSFFHSSRLQATPGKMAVSIIVVSEKGLDRISFWKATVRYLSSILSGLIFFFGYIMAGLTKHKQALHDLLADTYVVEKGSVSRVEREAV</sequence>
<dbReference type="EMBL" id="WMIB01000015">
    <property type="protein sequence ID" value="MTH54570.1"/>
    <property type="molecule type" value="Genomic_DNA"/>
</dbReference>
<feature type="transmembrane region" description="Helical" evidence="6">
    <location>
        <begin position="106"/>
        <end position="125"/>
    </location>
</feature>
<keyword evidence="5 6" id="KW-0472">Membrane</keyword>
<dbReference type="PANTHER" id="PTHR36115">
    <property type="entry name" value="PROLINE-RICH ANTIGEN HOMOLOG-RELATED"/>
    <property type="match status" value="1"/>
</dbReference>
<dbReference type="InterPro" id="IPR051791">
    <property type="entry name" value="Pra-immunoreactive"/>
</dbReference>
<feature type="transmembrane region" description="Helical" evidence="6">
    <location>
        <begin position="49"/>
        <end position="66"/>
    </location>
</feature>
<evidence type="ECO:0000256" key="3">
    <source>
        <dbReference type="ARBA" id="ARBA00022692"/>
    </source>
</evidence>
<keyword evidence="9" id="KW-1185">Reference proteome</keyword>
<comment type="subcellular location">
    <subcellularLocation>
        <location evidence="1">Cell membrane</location>
        <topology evidence="1">Multi-pass membrane protein</topology>
    </subcellularLocation>
</comment>
<keyword evidence="2" id="KW-1003">Cell membrane</keyword>
<proteinExistence type="predicted"/>
<keyword evidence="4 6" id="KW-1133">Transmembrane helix</keyword>
<dbReference type="RefSeq" id="WP_155113080.1">
    <property type="nucleotide sequence ID" value="NZ_WMIB01000015.1"/>
</dbReference>
<dbReference type="GO" id="GO:0005886">
    <property type="term" value="C:plasma membrane"/>
    <property type="evidence" value="ECO:0007669"/>
    <property type="project" value="UniProtKB-SubCell"/>
</dbReference>
<dbReference type="Proteomes" id="UP000434639">
    <property type="component" value="Unassembled WGS sequence"/>
</dbReference>
<evidence type="ECO:0000259" key="7">
    <source>
        <dbReference type="Pfam" id="PF06271"/>
    </source>
</evidence>
<evidence type="ECO:0000256" key="1">
    <source>
        <dbReference type="ARBA" id="ARBA00004651"/>
    </source>
</evidence>
<dbReference type="Pfam" id="PF06271">
    <property type="entry name" value="RDD"/>
    <property type="match status" value="1"/>
</dbReference>
<evidence type="ECO:0000256" key="6">
    <source>
        <dbReference type="SAM" id="Phobius"/>
    </source>
</evidence>
<evidence type="ECO:0000313" key="9">
    <source>
        <dbReference type="Proteomes" id="UP000434639"/>
    </source>
</evidence>
<name>A0A7X2V5L1_9BACI</name>